<dbReference type="InterPro" id="IPR009057">
    <property type="entry name" value="Homeodomain-like_sf"/>
</dbReference>
<proteinExistence type="predicted"/>
<dbReference type="PANTHER" id="PTHR46872">
    <property type="entry name" value="DNA BINDING PROTEIN"/>
    <property type="match status" value="1"/>
</dbReference>
<gene>
    <name evidence="3" type="ORF">Din_001729</name>
</gene>
<accession>A0A5B6YKP6</accession>
<dbReference type="AlphaFoldDB" id="A0A5B6YKP6"/>
<evidence type="ECO:0000313" key="3">
    <source>
        <dbReference type="EMBL" id="MPA32288.1"/>
    </source>
</evidence>
<feature type="domain" description="Myb-like" evidence="2">
    <location>
        <begin position="227"/>
        <end position="275"/>
    </location>
</feature>
<feature type="region of interest" description="Disordered" evidence="1">
    <location>
        <begin position="292"/>
        <end position="376"/>
    </location>
</feature>
<reference evidence="3" key="1">
    <citation type="submission" date="2019-08" db="EMBL/GenBank/DDBJ databases">
        <title>Reference gene set and small RNA set construction with multiple tissues from Davidia involucrata Baill.</title>
        <authorList>
            <person name="Yang H."/>
            <person name="Zhou C."/>
            <person name="Li G."/>
            <person name="Wang J."/>
            <person name="Gao P."/>
            <person name="Wang M."/>
            <person name="Wang R."/>
            <person name="Zhao Y."/>
        </authorList>
    </citation>
    <scope>NUCLEOTIDE SEQUENCE</scope>
    <source>
        <tissue evidence="3">Mixed with DoveR01_LX</tissue>
    </source>
</reference>
<dbReference type="EMBL" id="GHES01001729">
    <property type="protein sequence ID" value="MPA32288.1"/>
    <property type="molecule type" value="Transcribed_RNA"/>
</dbReference>
<organism evidence="3">
    <name type="scientific">Davidia involucrata</name>
    <name type="common">Dove tree</name>
    <dbReference type="NCBI Taxonomy" id="16924"/>
    <lineage>
        <taxon>Eukaryota</taxon>
        <taxon>Viridiplantae</taxon>
        <taxon>Streptophyta</taxon>
        <taxon>Embryophyta</taxon>
        <taxon>Tracheophyta</taxon>
        <taxon>Spermatophyta</taxon>
        <taxon>Magnoliopsida</taxon>
        <taxon>eudicotyledons</taxon>
        <taxon>Gunneridae</taxon>
        <taxon>Pentapetalae</taxon>
        <taxon>asterids</taxon>
        <taxon>Cornales</taxon>
        <taxon>Nyssaceae</taxon>
        <taxon>Davidia</taxon>
    </lineage>
</organism>
<evidence type="ECO:0000259" key="2">
    <source>
        <dbReference type="PROSITE" id="PS50090"/>
    </source>
</evidence>
<feature type="compositionally biased region" description="Acidic residues" evidence="1">
    <location>
        <begin position="330"/>
        <end position="357"/>
    </location>
</feature>
<feature type="compositionally biased region" description="Polar residues" evidence="1">
    <location>
        <begin position="364"/>
        <end position="376"/>
    </location>
</feature>
<dbReference type="CDD" id="cd00167">
    <property type="entry name" value="SANT"/>
    <property type="match status" value="1"/>
</dbReference>
<dbReference type="PROSITE" id="PS50090">
    <property type="entry name" value="MYB_LIKE"/>
    <property type="match status" value="1"/>
</dbReference>
<protein>
    <recommendedName>
        <fullName evidence="2">Myb-like domain-containing protein</fullName>
    </recommendedName>
</protein>
<dbReference type="SUPFAM" id="SSF46689">
    <property type="entry name" value="Homeodomain-like"/>
    <property type="match status" value="1"/>
</dbReference>
<dbReference type="InterPro" id="IPR001005">
    <property type="entry name" value="SANT/Myb"/>
</dbReference>
<name>A0A5B6YKP6_DAVIN</name>
<evidence type="ECO:0000256" key="1">
    <source>
        <dbReference type="SAM" id="MobiDB-lite"/>
    </source>
</evidence>
<dbReference type="Gene3D" id="1.10.10.60">
    <property type="entry name" value="Homeodomain-like"/>
    <property type="match status" value="1"/>
</dbReference>
<sequence length="510" mass="57262">MGFKRPFDDEEFQEFPFKHPRQFDYGNKLTSFTEIFPYYEAPQKANIPDLADKEFGISAPFLWITSSTSEEDAGFGAAVRSSPSPEYFEFNFPRRSLVQVEDTYSSLLDCSPRKQVPLGRNHQAEVPVWDPQVNKKCSLVFEHLVEDDVGEKLMGACLIPMSEKKSFVDEGVDTGDGTTDCSCTDGGSARCVQQHVKEARKRIRETIGHEKFVELGFHDMGEEVAQKWTKEEEQVFHEVVYCNPVSRGKNFWELFSVMFPSRTKKELVNYYFNVFMLRRRAVQNRSNLLDIDSDDDEWQGSYGGPFGVTEEDEDSAIESIVDQDVRLDHDDDSPDDDDDDNDDDCDCDGDGDGDGDVGDVGGETTEQNGGRSHMSKAQTGMLLDDCRFDLVVHDVDKVSASVREVFDGQDVSCTSFECQPNMADSCDTVNTRAAIQGSGVTSDHRKCLHGNGDGMGPGYFLEQFDAKDWDARYPMGPVKDVDLLPTCNMIEEIFGSCTWYSNSSNDKSVS</sequence>
<dbReference type="PANTHER" id="PTHR46872:SF5">
    <property type="entry name" value="MYB-LIKE DOMAIN-CONTAINING PROTEIN"/>
    <property type="match status" value="1"/>
</dbReference>